<dbReference type="Proteomes" id="UP000314294">
    <property type="component" value="Unassembled WGS sequence"/>
</dbReference>
<organism evidence="1 2">
    <name type="scientific">Liparis tanakae</name>
    <name type="common">Tanaka's snailfish</name>
    <dbReference type="NCBI Taxonomy" id="230148"/>
    <lineage>
        <taxon>Eukaryota</taxon>
        <taxon>Metazoa</taxon>
        <taxon>Chordata</taxon>
        <taxon>Craniata</taxon>
        <taxon>Vertebrata</taxon>
        <taxon>Euteleostomi</taxon>
        <taxon>Actinopterygii</taxon>
        <taxon>Neopterygii</taxon>
        <taxon>Teleostei</taxon>
        <taxon>Neoteleostei</taxon>
        <taxon>Acanthomorphata</taxon>
        <taxon>Eupercaria</taxon>
        <taxon>Perciformes</taxon>
        <taxon>Cottioidei</taxon>
        <taxon>Cottales</taxon>
        <taxon>Liparidae</taxon>
        <taxon>Liparis</taxon>
    </lineage>
</organism>
<gene>
    <name evidence="1" type="ORF">EYF80_023172</name>
</gene>
<name>A0A4Z2HLA4_9TELE</name>
<reference evidence="1 2" key="1">
    <citation type="submission" date="2019-03" db="EMBL/GenBank/DDBJ databases">
        <title>First draft genome of Liparis tanakae, snailfish: a comprehensive survey of snailfish specific genes.</title>
        <authorList>
            <person name="Kim W."/>
            <person name="Song I."/>
            <person name="Jeong J.-H."/>
            <person name="Kim D."/>
            <person name="Kim S."/>
            <person name="Ryu S."/>
            <person name="Song J.Y."/>
            <person name="Lee S.K."/>
        </authorList>
    </citation>
    <scope>NUCLEOTIDE SEQUENCE [LARGE SCALE GENOMIC DNA]</scope>
    <source>
        <tissue evidence="1">Muscle</tissue>
    </source>
</reference>
<evidence type="ECO:0000313" key="2">
    <source>
        <dbReference type="Proteomes" id="UP000314294"/>
    </source>
</evidence>
<evidence type="ECO:0000313" key="1">
    <source>
        <dbReference type="EMBL" id="TNN66638.1"/>
    </source>
</evidence>
<sequence length="132" mass="14022">MMQADPRCLGLRVSEGVWQVLVYESTTKSEAGGAAAMNACQVTPMPSSLISARASEMGRGVARRTASHIGASHRGLKGRAPVLRDLRRRPIVEVNCRADLSHRESGPSVSVSVSISIEDTDVDAEVELGCCS</sequence>
<accession>A0A4Z2HLA4</accession>
<dbReference type="AlphaFoldDB" id="A0A4Z2HLA4"/>
<keyword evidence="2" id="KW-1185">Reference proteome</keyword>
<dbReference type="EMBL" id="SRLO01000216">
    <property type="protein sequence ID" value="TNN66638.1"/>
    <property type="molecule type" value="Genomic_DNA"/>
</dbReference>
<proteinExistence type="predicted"/>
<comment type="caution">
    <text evidence="1">The sequence shown here is derived from an EMBL/GenBank/DDBJ whole genome shotgun (WGS) entry which is preliminary data.</text>
</comment>
<protein>
    <submittedName>
        <fullName evidence="1">Uncharacterized protein</fullName>
    </submittedName>
</protein>